<sequence>MFFLPESACPLHFSPSPSLQPYVSALQSSILILLFLQQHTEPCTHQQCLLHCLQQYTRQQCLLSACDAGHLFIKSMKEYAWLEHPQQLHGQGCSCPLPMTCTPQGERMMQGPRGGLECQVGLVATIFIFAIFCSYRRSPFVFDLVQVHRRPPWEATASGNLGDHQSTMGDFTTNFKQPWVANEENGQSTSVCSCARQPTLMCGTMAGQRLYDRGVQYLYDMGDQCSIGNMDDYQFLQDCLVQIPHGQPQSTFT</sequence>
<evidence type="ECO:0000313" key="2">
    <source>
        <dbReference type="Proteomes" id="UP000825935"/>
    </source>
</evidence>
<proteinExistence type="predicted"/>
<gene>
    <name evidence="1" type="ORF">KP509_28G044300</name>
</gene>
<reference evidence="1" key="1">
    <citation type="submission" date="2021-08" db="EMBL/GenBank/DDBJ databases">
        <title>WGS assembly of Ceratopteris richardii.</title>
        <authorList>
            <person name="Marchant D.B."/>
            <person name="Chen G."/>
            <person name="Jenkins J."/>
            <person name="Shu S."/>
            <person name="Leebens-Mack J."/>
            <person name="Grimwood J."/>
            <person name="Schmutz J."/>
            <person name="Soltis P."/>
            <person name="Soltis D."/>
            <person name="Chen Z.-H."/>
        </authorList>
    </citation>
    <scope>NUCLEOTIDE SEQUENCE</scope>
    <source>
        <strain evidence="1">Whitten #5841</strain>
        <tissue evidence="1">Leaf</tissue>
    </source>
</reference>
<comment type="caution">
    <text evidence="1">The sequence shown here is derived from an EMBL/GenBank/DDBJ whole genome shotgun (WGS) entry which is preliminary data.</text>
</comment>
<organism evidence="1 2">
    <name type="scientific">Ceratopteris richardii</name>
    <name type="common">Triangle waterfern</name>
    <dbReference type="NCBI Taxonomy" id="49495"/>
    <lineage>
        <taxon>Eukaryota</taxon>
        <taxon>Viridiplantae</taxon>
        <taxon>Streptophyta</taxon>
        <taxon>Embryophyta</taxon>
        <taxon>Tracheophyta</taxon>
        <taxon>Polypodiopsida</taxon>
        <taxon>Polypodiidae</taxon>
        <taxon>Polypodiales</taxon>
        <taxon>Pteridineae</taxon>
        <taxon>Pteridaceae</taxon>
        <taxon>Parkerioideae</taxon>
        <taxon>Ceratopteris</taxon>
    </lineage>
</organism>
<dbReference type="Proteomes" id="UP000825935">
    <property type="component" value="Chromosome 28"/>
</dbReference>
<dbReference type="AlphaFoldDB" id="A0A8T2RDF5"/>
<keyword evidence="2" id="KW-1185">Reference proteome</keyword>
<name>A0A8T2RDF5_CERRI</name>
<protein>
    <submittedName>
        <fullName evidence="1">Uncharacterized protein</fullName>
    </submittedName>
</protein>
<evidence type="ECO:0000313" key="1">
    <source>
        <dbReference type="EMBL" id="KAH7293824.1"/>
    </source>
</evidence>
<accession>A0A8T2RDF5</accession>
<dbReference type="EMBL" id="CM035433">
    <property type="protein sequence ID" value="KAH7293824.1"/>
    <property type="molecule type" value="Genomic_DNA"/>
</dbReference>